<dbReference type="Pfam" id="PF21073">
    <property type="entry name" value="GDH_HM1"/>
    <property type="match status" value="1"/>
</dbReference>
<gene>
    <name evidence="7" type="ORF">GCM10023225_06450</name>
</gene>
<evidence type="ECO:0000259" key="3">
    <source>
        <dbReference type="Pfam" id="PF21074"/>
    </source>
</evidence>
<evidence type="ECO:0000259" key="5">
    <source>
        <dbReference type="Pfam" id="PF21076"/>
    </source>
</evidence>
<organism evidence="7 8">
    <name type="scientific">Kineococcus glutinatus</name>
    <dbReference type="NCBI Taxonomy" id="1070872"/>
    <lineage>
        <taxon>Bacteria</taxon>
        <taxon>Bacillati</taxon>
        <taxon>Actinomycetota</taxon>
        <taxon>Actinomycetes</taxon>
        <taxon>Kineosporiales</taxon>
        <taxon>Kineosporiaceae</taxon>
        <taxon>Kineococcus</taxon>
    </lineage>
</organism>
<keyword evidence="8" id="KW-1185">Reference proteome</keyword>
<dbReference type="InterPro" id="IPR007780">
    <property type="entry name" value="NAD_Glu_DH_bac"/>
</dbReference>
<evidence type="ECO:0000259" key="4">
    <source>
        <dbReference type="Pfam" id="PF21075"/>
    </source>
</evidence>
<dbReference type="SUPFAM" id="SSF51735">
    <property type="entry name" value="NAD(P)-binding Rossmann-fold domains"/>
    <property type="match status" value="1"/>
</dbReference>
<evidence type="ECO:0000259" key="2">
    <source>
        <dbReference type="Pfam" id="PF05088"/>
    </source>
</evidence>
<feature type="region of interest" description="Disordered" evidence="1">
    <location>
        <begin position="259"/>
        <end position="283"/>
    </location>
</feature>
<dbReference type="RefSeq" id="WP_345710897.1">
    <property type="nucleotide sequence ID" value="NZ_BAABIL010000072.1"/>
</dbReference>
<comment type="caution">
    <text evidence="7">The sequence shown here is derived from an EMBL/GenBank/DDBJ whole genome shotgun (WGS) entry which is preliminary data.</text>
</comment>
<dbReference type="Pfam" id="PF21078">
    <property type="entry name" value="GDH_HM3"/>
    <property type="match status" value="1"/>
</dbReference>
<dbReference type="PANTHER" id="PTHR43403:SF1">
    <property type="entry name" value="NAD-SPECIFIC GLUTAMATE DEHYDROGENASE"/>
    <property type="match status" value="1"/>
</dbReference>
<evidence type="ECO:0000313" key="7">
    <source>
        <dbReference type="EMBL" id="GAA4966146.1"/>
    </source>
</evidence>
<dbReference type="Pfam" id="PF05088">
    <property type="entry name" value="Bac_GDH_CD"/>
    <property type="match status" value="1"/>
</dbReference>
<dbReference type="Pfam" id="PF21077">
    <property type="entry name" value="GDH_ACT3"/>
    <property type="match status" value="1"/>
</dbReference>
<proteinExistence type="predicted"/>
<dbReference type="InterPro" id="IPR049062">
    <property type="entry name" value="NAD_Glu_DH_ACT2"/>
</dbReference>
<dbReference type="Gene3D" id="3.40.50.720">
    <property type="entry name" value="NAD(P)-binding Rossmann-like Domain"/>
    <property type="match status" value="1"/>
</dbReference>
<dbReference type="SUPFAM" id="SSF53223">
    <property type="entry name" value="Aminoacid dehydrogenase-like, N-terminal domain"/>
    <property type="match status" value="1"/>
</dbReference>
<dbReference type="InterPro" id="IPR024727">
    <property type="entry name" value="NAD_Glu_DH_N_ACT1"/>
</dbReference>
<dbReference type="InterPro" id="IPR049059">
    <property type="entry name" value="NAD_Glu_DH_HM1"/>
</dbReference>
<dbReference type="Pfam" id="PF21079">
    <property type="entry name" value="GDH_HM2"/>
    <property type="match status" value="1"/>
</dbReference>
<dbReference type="PIRSF" id="PIRSF036761">
    <property type="entry name" value="GDH_Mll4104"/>
    <property type="match status" value="1"/>
</dbReference>
<dbReference type="Pfam" id="PF21075">
    <property type="entry name" value="GDH_ACT1"/>
    <property type="match status" value="1"/>
</dbReference>
<evidence type="ECO:0000256" key="1">
    <source>
        <dbReference type="SAM" id="MobiDB-lite"/>
    </source>
</evidence>
<evidence type="ECO:0000259" key="6">
    <source>
        <dbReference type="Pfam" id="PF21077"/>
    </source>
</evidence>
<dbReference type="Proteomes" id="UP001501195">
    <property type="component" value="Unassembled WGS sequence"/>
</dbReference>
<dbReference type="InterPro" id="IPR049056">
    <property type="entry name" value="NAD_Glu_DH_HM3"/>
</dbReference>
<dbReference type="InterPro" id="IPR036291">
    <property type="entry name" value="NAD(P)-bd_dom_sf"/>
</dbReference>
<evidence type="ECO:0000313" key="8">
    <source>
        <dbReference type="Proteomes" id="UP001501195"/>
    </source>
</evidence>
<dbReference type="Pfam" id="PF21076">
    <property type="entry name" value="GDH_ACT2"/>
    <property type="match status" value="1"/>
</dbReference>
<name>A0ABP9HB69_9ACTN</name>
<dbReference type="InterPro" id="IPR049058">
    <property type="entry name" value="NAD_Glu_DH_HM2"/>
</dbReference>
<reference evidence="8" key="1">
    <citation type="journal article" date="2019" name="Int. J. Syst. Evol. Microbiol.">
        <title>The Global Catalogue of Microorganisms (GCM) 10K type strain sequencing project: providing services to taxonomists for standard genome sequencing and annotation.</title>
        <authorList>
            <consortium name="The Broad Institute Genomics Platform"/>
            <consortium name="The Broad Institute Genome Sequencing Center for Infectious Disease"/>
            <person name="Wu L."/>
            <person name="Ma J."/>
        </authorList>
    </citation>
    <scope>NUCLEOTIDE SEQUENCE [LARGE SCALE GENOMIC DNA]</scope>
    <source>
        <strain evidence="8">JCM 18126</strain>
    </source>
</reference>
<dbReference type="InterPro" id="IPR049064">
    <property type="entry name" value="NAD_Glu_DH_ACT3"/>
</dbReference>
<sequence length="1634" mass="179063">MPGNVAERTRLVLTTARAATEAAGADLPDGMRTPGALDALLAAYYAHTPDEELVSRSPQEVAEALLSHLRTGLHRPPGSAVVRVHPPGDSGHRRSVVEVVTDDMPFLVDSVTAEISRQGHGIHLLLHPQLLVRRTGDGVLHEVCEDGDQECPRESWIRIEVDRIDEPAGRQLLEESLADVLADVRLAVRDWTAMRERAVELADALRDAPPPGSEAEETRTAARFLRWLADDRFTFLGYREYDLLTVGGDDVLVARPGTGLGVMSDSPDAPQHPPRRLSGPVRDRAREPRALVITKANRRATVHRRAYLDYVGVKTFDEDGHVVGERRFLGLLTSAAYTESVRRVPVVAEKVGAVLARAGFSASGHSSKDLLTVLETFPRDELLQAPVDDILSTALAVLRLQERRRTRLFLRQDDYRRFMSCLVFLPRDRYTTQVGEQIERVLQEAFDAASVEHTLAVSESVLARLHIVVRARPGQELRQADPAELEAALVRASRSWEDEFADAARDVLGEDDGAALARRWVTGIPEAYRADVTPFTAVVEVHRLEELLRALAEGDDTPQLALHEPDEGEQGIWRLIFYRTEPVTLSTVLPLLADLGVIVTDEHPHTLRRDDGSTAWVYDFGFRLPGELQDGGSDLEAMEELFTTAFAAAWSGRVETDSLSRLVLVARLRWQQVAVVRALVRYLRQTGLPYSLDYVAATLLANAGVTRLVVRLFEARFGPGRSADPAEREETVAAVLEEATGALEEVDGLDADRILRALLSLVHAVLRTNAYQHAPDGRRHEHLSFKLDPRGIPGLPEPRPAYEIWVYSPRVEGVHLRFGDVARGGLRWSDRREDFRTEVLGLVKAQIVKNAVIVPTGAKGGFVGKQLPDPAVDRDAWWAEGIACYRTFISGMLDVTDDRRTAGDQQVVVPPEEVVRYDGDDPYLVVAADKGTATFSDIANEIAKERGFWLGDAFASGGSHGYDHKAMGITARGAWESVRRHFRELGVDPQTSDITVVGIGDMSGDVFGNGMLLSEHIKLVAAFDHRHVFLDPDPDPAASFAERRRLFGLGRSSWADYDTSLISAGGGLWSRTAKTVPISPQVAQRLGLDPGTHALSPTDVVKAVLRAPVDLLWNGGIGTYVKASTEEHSAAGDKANDVVRVDGAELRVRVVGEGGNLGLTQRGRIEAALRGVKLNTDAIDNSAGVDCSDHEVNIKILLDHLVADGALGVEERNEVLARMTDDVAHLVLRHNYEQNLLLSGESAGAERLLPAHRRFLDALEAAGALDRTLEFLPDGAELERRAREGRALSVPELAVLSAYAKTSLTGAVLAGGLPDEPWTADVLRRYFPAEVVDRFGERLTEHPLRREISTTVVVNDMVNRGGITFAFRAQEETGAEPAQVVRAYVITRGIFGLPALAAAVEALDGQVPTVVQARMTTQVQRLLDRAVRWFLHVRPEGLDVPAELHRFRAVVTELAPEVPQLLRGAEAHAAQAEAEELAGLGVPTADAVRTACLLHLFSLLDVVELAEEVRRAPLDVAATWYAVSERYGIDELLTRISGLGRADRWQALARAALRDDLYAALRDLTRAVLVHGATRGADPDPHDPVAAVRSWEEANAAAVRRARQTLGEVRELEESDLAPLSVALRVLRTVLRAG</sequence>
<feature type="domain" description="NAD-glutamate dehydrogenase catalytic" evidence="2">
    <location>
        <begin position="741"/>
        <end position="1239"/>
    </location>
</feature>
<dbReference type="InterPro" id="IPR046346">
    <property type="entry name" value="Aminoacid_DH-like_N_sf"/>
</dbReference>
<dbReference type="InterPro" id="IPR048381">
    <property type="entry name" value="GDH_C"/>
</dbReference>
<dbReference type="EMBL" id="BAABIL010000072">
    <property type="protein sequence ID" value="GAA4966146.1"/>
    <property type="molecule type" value="Genomic_DNA"/>
</dbReference>
<protein>
    <submittedName>
        <fullName evidence="7">NAD-glutamate dehydrogenase</fullName>
    </submittedName>
</protein>
<feature type="domain" description="NAD-specific glutamate dehydrogenase C-terminal" evidence="3">
    <location>
        <begin position="1285"/>
        <end position="1628"/>
    </location>
</feature>
<accession>A0ABP9HB69</accession>
<dbReference type="Pfam" id="PF21074">
    <property type="entry name" value="GDH_C"/>
    <property type="match status" value="1"/>
</dbReference>
<feature type="domain" description="NAD-glutamate dehydrogenase ACT3" evidence="6">
    <location>
        <begin position="559"/>
        <end position="627"/>
    </location>
</feature>
<dbReference type="InterPro" id="IPR028971">
    <property type="entry name" value="NAD-GDH_cat"/>
</dbReference>
<feature type="domain" description="NAD-glutamate dehydrogenase N-terminal ACT1" evidence="4">
    <location>
        <begin position="41"/>
        <end position="177"/>
    </location>
</feature>
<dbReference type="PANTHER" id="PTHR43403">
    <property type="entry name" value="NAD-SPECIFIC GLUTAMATE DEHYDROGENASE"/>
    <property type="match status" value="1"/>
</dbReference>
<feature type="domain" description="NAD-glutamate dehydrogenase ACT2" evidence="5">
    <location>
        <begin position="407"/>
        <end position="497"/>
    </location>
</feature>